<evidence type="ECO:0000256" key="4">
    <source>
        <dbReference type="ARBA" id="ARBA00022807"/>
    </source>
</evidence>
<dbReference type="InterPro" id="IPR051202">
    <property type="entry name" value="Peptidase_C40"/>
</dbReference>
<dbReference type="AlphaFoldDB" id="A0A504U3H3"/>
<reference evidence="6 7" key="1">
    <citation type="submission" date="2019-06" db="EMBL/GenBank/DDBJ databases">
        <title>Rhizobium sp. CL12 isolated from roots of soybean.</title>
        <authorList>
            <person name="Wang C."/>
        </authorList>
    </citation>
    <scope>NUCLEOTIDE SEQUENCE [LARGE SCALE GENOMIC DNA]</scope>
    <source>
        <strain evidence="6 7">CL12</strain>
    </source>
</reference>
<protein>
    <submittedName>
        <fullName evidence="6">NlpC/P60 family protein</fullName>
    </submittedName>
</protein>
<keyword evidence="4" id="KW-0788">Thiol protease</keyword>
<evidence type="ECO:0000259" key="5">
    <source>
        <dbReference type="PROSITE" id="PS51935"/>
    </source>
</evidence>
<gene>
    <name evidence="6" type="ORF">FJQ55_01015</name>
</gene>
<dbReference type="GO" id="GO:0008234">
    <property type="term" value="F:cysteine-type peptidase activity"/>
    <property type="evidence" value="ECO:0007669"/>
    <property type="project" value="UniProtKB-KW"/>
</dbReference>
<dbReference type="OrthoDB" id="9813368at2"/>
<evidence type="ECO:0000256" key="1">
    <source>
        <dbReference type="ARBA" id="ARBA00007074"/>
    </source>
</evidence>
<proteinExistence type="inferred from homology"/>
<keyword evidence="3" id="KW-0378">Hydrolase</keyword>
<keyword evidence="2" id="KW-0645">Protease</keyword>
<evidence type="ECO:0000313" key="6">
    <source>
        <dbReference type="EMBL" id="TPP09488.1"/>
    </source>
</evidence>
<accession>A0A504U3H3</accession>
<keyword evidence="7" id="KW-1185">Reference proteome</keyword>
<dbReference type="GO" id="GO:0006508">
    <property type="term" value="P:proteolysis"/>
    <property type="evidence" value="ECO:0007669"/>
    <property type="project" value="UniProtKB-KW"/>
</dbReference>
<evidence type="ECO:0000256" key="2">
    <source>
        <dbReference type="ARBA" id="ARBA00022670"/>
    </source>
</evidence>
<dbReference type="EMBL" id="VFYP01000001">
    <property type="protein sequence ID" value="TPP09488.1"/>
    <property type="molecule type" value="Genomic_DNA"/>
</dbReference>
<dbReference type="InterPro" id="IPR038765">
    <property type="entry name" value="Papain-like_cys_pep_sf"/>
</dbReference>
<dbReference type="Pfam" id="PF18348">
    <property type="entry name" value="SH3_16"/>
    <property type="match status" value="1"/>
</dbReference>
<feature type="domain" description="NlpC/P60" evidence="5">
    <location>
        <begin position="161"/>
        <end position="282"/>
    </location>
</feature>
<organism evidence="6 7">
    <name type="scientific">Rhizobium glycinendophyticum</name>
    <dbReference type="NCBI Taxonomy" id="2589807"/>
    <lineage>
        <taxon>Bacteria</taxon>
        <taxon>Pseudomonadati</taxon>
        <taxon>Pseudomonadota</taxon>
        <taxon>Alphaproteobacteria</taxon>
        <taxon>Hyphomicrobiales</taxon>
        <taxon>Rhizobiaceae</taxon>
        <taxon>Rhizobium/Agrobacterium group</taxon>
        <taxon>Rhizobium</taxon>
    </lineage>
</organism>
<dbReference type="Pfam" id="PF00877">
    <property type="entry name" value="NLPC_P60"/>
    <property type="match status" value="1"/>
</dbReference>
<sequence>MTTLDRRLHAFRPDLADAALQGQVEATRFVTPAPARIVLPVVDLHPTPDMAGGIDTQLLLGEDISVFERAGGIAWVQAVADGYVGYLPEAALGEPEATTHVVCVPRTFLYPGPDLRFPRRDTLSMGSRVTVVGEAETRGTRYGLLADGSALILRHLRSLSAPPAEDYVSVAALFLETPYLWGGKSGLGIDCSGLVQLSMAMAGLKAPRDSDMQASGLGRPITREELRRGDLVFWKGHAAIMEDAEMMIHANGHTMTVARETLADAIERIGWLYGTPTGYRRPVAET</sequence>
<dbReference type="PANTHER" id="PTHR47053:SF1">
    <property type="entry name" value="MUREIN DD-ENDOPEPTIDASE MEPH-RELATED"/>
    <property type="match status" value="1"/>
</dbReference>
<dbReference type="SUPFAM" id="SSF54001">
    <property type="entry name" value="Cysteine proteinases"/>
    <property type="match status" value="1"/>
</dbReference>
<comment type="similarity">
    <text evidence="1">Belongs to the peptidase C40 family.</text>
</comment>
<name>A0A504U3H3_9HYPH</name>
<evidence type="ECO:0000313" key="7">
    <source>
        <dbReference type="Proteomes" id="UP000316429"/>
    </source>
</evidence>
<dbReference type="InterPro" id="IPR041382">
    <property type="entry name" value="SH3_16"/>
</dbReference>
<dbReference type="InterPro" id="IPR000064">
    <property type="entry name" value="NLP_P60_dom"/>
</dbReference>
<dbReference type="PANTHER" id="PTHR47053">
    <property type="entry name" value="MUREIN DD-ENDOPEPTIDASE MEPH-RELATED"/>
    <property type="match status" value="1"/>
</dbReference>
<dbReference type="RefSeq" id="WP_140825878.1">
    <property type="nucleotide sequence ID" value="NZ_VFYP01000001.1"/>
</dbReference>
<evidence type="ECO:0000256" key="3">
    <source>
        <dbReference type="ARBA" id="ARBA00022801"/>
    </source>
</evidence>
<dbReference type="PROSITE" id="PS51935">
    <property type="entry name" value="NLPC_P60"/>
    <property type="match status" value="1"/>
</dbReference>
<dbReference type="Gene3D" id="3.90.1720.10">
    <property type="entry name" value="endopeptidase domain like (from Nostoc punctiforme)"/>
    <property type="match status" value="1"/>
</dbReference>
<dbReference type="Proteomes" id="UP000316429">
    <property type="component" value="Unassembled WGS sequence"/>
</dbReference>
<comment type="caution">
    <text evidence="6">The sequence shown here is derived from an EMBL/GenBank/DDBJ whole genome shotgun (WGS) entry which is preliminary data.</text>
</comment>